<comment type="caution">
    <text evidence="1">The sequence shown here is derived from an EMBL/GenBank/DDBJ whole genome shotgun (WGS) entry which is preliminary data.</text>
</comment>
<dbReference type="Proteomes" id="UP000269438">
    <property type="component" value="Unassembled WGS sequence"/>
</dbReference>
<evidence type="ECO:0000313" key="2">
    <source>
        <dbReference type="Proteomes" id="UP000269438"/>
    </source>
</evidence>
<accession>A0A3L7ARB8</accession>
<dbReference type="OrthoDB" id="5125003at2"/>
<keyword evidence="2" id="KW-1185">Reference proteome</keyword>
<evidence type="ECO:0000313" key="1">
    <source>
        <dbReference type="EMBL" id="RLP82191.1"/>
    </source>
</evidence>
<reference evidence="1 2" key="1">
    <citation type="submission" date="2018-10" db="EMBL/GenBank/DDBJ databases">
        <authorList>
            <person name="Li J."/>
        </authorList>
    </citation>
    <scope>NUCLEOTIDE SEQUENCE [LARGE SCALE GENOMIC DNA]</scope>
    <source>
        <strain evidence="1 2">JCM 11654</strain>
    </source>
</reference>
<dbReference type="RefSeq" id="WP_121688734.1">
    <property type="nucleotide sequence ID" value="NZ_RCUY01000009.1"/>
</dbReference>
<protein>
    <submittedName>
        <fullName evidence="1">Uncharacterized protein</fullName>
    </submittedName>
</protein>
<sequence length="167" mass="19022">MAELVRPVVFDGRSFLITMCVRGDRITVPAREFFNALRERRLMPNTGAPPLAEQPRYLVRLAGVIRNLSEGRTISHSKTNYLGGGLWEFREWGLRLSFFDTDGSGIQHPQSPAGWDHWSGTHVLPVRSLNEELRLGFGFSKQSQHTDPKHLAEAWKVMQEDLSHDAR</sequence>
<name>A0A3L7ARB8_9MICO</name>
<organism evidence="1 2">
    <name type="scientific">Mycetocola lacteus</name>
    <dbReference type="NCBI Taxonomy" id="76637"/>
    <lineage>
        <taxon>Bacteria</taxon>
        <taxon>Bacillati</taxon>
        <taxon>Actinomycetota</taxon>
        <taxon>Actinomycetes</taxon>
        <taxon>Micrococcales</taxon>
        <taxon>Microbacteriaceae</taxon>
        <taxon>Mycetocola</taxon>
    </lineage>
</organism>
<gene>
    <name evidence="1" type="ORF">D9V34_10300</name>
</gene>
<dbReference type="EMBL" id="RCUY01000009">
    <property type="protein sequence ID" value="RLP82191.1"/>
    <property type="molecule type" value="Genomic_DNA"/>
</dbReference>
<dbReference type="AlphaFoldDB" id="A0A3L7ARB8"/>
<proteinExistence type="predicted"/>